<dbReference type="InterPro" id="IPR041698">
    <property type="entry name" value="Methyltransf_25"/>
</dbReference>
<organism evidence="2 3">
    <name type="scientific">Nocardiopsis rhodophaea</name>
    <dbReference type="NCBI Taxonomy" id="280238"/>
    <lineage>
        <taxon>Bacteria</taxon>
        <taxon>Bacillati</taxon>
        <taxon>Actinomycetota</taxon>
        <taxon>Actinomycetes</taxon>
        <taxon>Streptosporangiales</taxon>
        <taxon>Nocardiopsidaceae</taxon>
        <taxon>Nocardiopsis</taxon>
    </lineage>
</organism>
<dbReference type="InterPro" id="IPR029063">
    <property type="entry name" value="SAM-dependent_MTases_sf"/>
</dbReference>
<dbReference type="RefSeq" id="WP_344164584.1">
    <property type="nucleotide sequence ID" value="NZ_BAAAPC010000020.1"/>
</dbReference>
<dbReference type="PANTHER" id="PTHR43591">
    <property type="entry name" value="METHYLTRANSFERASE"/>
    <property type="match status" value="1"/>
</dbReference>
<feature type="domain" description="Methyltransferase" evidence="1">
    <location>
        <begin position="56"/>
        <end position="147"/>
    </location>
</feature>
<dbReference type="Gene3D" id="2.20.130.10">
    <property type="entry name" value="CAC2371-like domains"/>
    <property type="match status" value="1"/>
</dbReference>
<dbReference type="EMBL" id="BAAAPC010000020">
    <property type="protein sequence ID" value="GAA2009432.1"/>
    <property type="molecule type" value="Genomic_DNA"/>
</dbReference>
<accession>A0ABN2TH87</accession>
<dbReference type="CDD" id="cd02440">
    <property type="entry name" value="AdoMet_MTases"/>
    <property type="match status" value="1"/>
</dbReference>
<name>A0ABN2TH87_9ACTN</name>
<dbReference type="Pfam" id="PF13649">
    <property type="entry name" value="Methyltransf_25"/>
    <property type="match status" value="1"/>
</dbReference>
<proteinExistence type="predicted"/>
<protein>
    <recommendedName>
        <fullName evidence="1">Methyltransferase domain-containing protein</fullName>
    </recommendedName>
</protein>
<gene>
    <name evidence="2" type="ORF">GCM10009799_41630</name>
</gene>
<evidence type="ECO:0000313" key="3">
    <source>
        <dbReference type="Proteomes" id="UP001501585"/>
    </source>
</evidence>
<evidence type="ECO:0000313" key="2">
    <source>
        <dbReference type="EMBL" id="GAA2009432.1"/>
    </source>
</evidence>
<keyword evidence="3" id="KW-1185">Reference proteome</keyword>
<dbReference type="PANTHER" id="PTHR43591:SF110">
    <property type="entry name" value="RHODANESE DOMAIN-CONTAINING PROTEIN"/>
    <property type="match status" value="1"/>
</dbReference>
<sequence>MDGTAEGNGDVGAGGAIYDYGDIYDLIYKGGGKDYGFEASTVAHHIRKRNPGADSVLDVGCGTGGHLGYLANEFSHVEGIDYTEGMLAECRKNLPEIPVHMADMRDFRLERRFDAVVSLFNVVGNVADRDELDATLASFTRHLVAGGVIVVEPWWFEENFTPDHIGSSLTTVGDTTVARVSHSVREGRTTRMDVHCVIGEPGKGVRHFSYEHVMALFRQEDYEAAFTRAGCSVEYIEGAYPGPGLFVGVRRGRGGRVMGSDALRTHGSSTGRR</sequence>
<reference evidence="2 3" key="1">
    <citation type="journal article" date="2019" name="Int. J. Syst. Evol. Microbiol.">
        <title>The Global Catalogue of Microorganisms (GCM) 10K type strain sequencing project: providing services to taxonomists for standard genome sequencing and annotation.</title>
        <authorList>
            <consortium name="The Broad Institute Genomics Platform"/>
            <consortium name="The Broad Institute Genome Sequencing Center for Infectious Disease"/>
            <person name="Wu L."/>
            <person name="Ma J."/>
        </authorList>
    </citation>
    <scope>NUCLEOTIDE SEQUENCE [LARGE SCALE GENOMIC DNA]</scope>
    <source>
        <strain evidence="2 3">JCM 15313</strain>
    </source>
</reference>
<dbReference type="Proteomes" id="UP001501585">
    <property type="component" value="Unassembled WGS sequence"/>
</dbReference>
<comment type="caution">
    <text evidence="2">The sequence shown here is derived from an EMBL/GenBank/DDBJ whole genome shotgun (WGS) entry which is preliminary data.</text>
</comment>
<dbReference type="Gene3D" id="3.40.50.150">
    <property type="entry name" value="Vaccinia Virus protein VP39"/>
    <property type="match status" value="1"/>
</dbReference>
<evidence type="ECO:0000259" key="1">
    <source>
        <dbReference type="Pfam" id="PF13649"/>
    </source>
</evidence>
<dbReference type="SUPFAM" id="SSF53335">
    <property type="entry name" value="S-adenosyl-L-methionine-dependent methyltransferases"/>
    <property type="match status" value="1"/>
</dbReference>